<keyword evidence="3" id="KW-1185">Reference proteome</keyword>
<sequence>MQDDFWRVAYNNARATWLASEEASQAADAERGEGDNTTELVFVPSSYQRQKPPTLEPPIRVAPGESWRVVLNNAQAIRLSSQEASRTTGVELQKHPQLAGIPDLPIIRDVAKYLHAWPKISAMDQKESQMSHFPHGSDADGDAVTPPSPELRSTCAHNAGWIPSMKLSPPDNDDRGPLGKGEVPIYFPEDGRGRSPQRNLKRHYDGSPVKKINNACRSQSNMRGRSKFRKADTGTQQESASITKKRVIVVSMQTLLLIPLDIRGIHEQGA</sequence>
<accession>A0ABR0KPE1</accession>
<reference evidence="2 3" key="1">
    <citation type="submission" date="2023-08" db="EMBL/GenBank/DDBJ databases">
        <title>Black Yeasts Isolated from many extreme environments.</title>
        <authorList>
            <person name="Coleine C."/>
            <person name="Stajich J.E."/>
            <person name="Selbmann L."/>
        </authorList>
    </citation>
    <scope>NUCLEOTIDE SEQUENCE [LARGE SCALE GENOMIC DNA]</scope>
    <source>
        <strain evidence="2 3">CCFEE 5885</strain>
    </source>
</reference>
<proteinExistence type="predicted"/>
<evidence type="ECO:0000313" key="3">
    <source>
        <dbReference type="Proteomes" id="UP001345013"/>
    </source>
</evidence>
<comment type="caution">
    <text evidence="2">The sequence shown here is derived from an EMBL/GenBank/DDBJ whole genome shotgun (WGS) entry which is preliminary data.</text>
</comment>
<protein>
    <submittedName>
        <fullName evidence="2">Uncharacterized protein</fullName>
    </submittedName>
</protein>
<evidence type="ECO:0000313" key="2">
    <source>
        <dbReference type="EMBL" id="KAK5102413.1"/>
    </source>
</evidence>
<evidence type="ECO:0000256" key="1">
    <source>
        <dbReference type="SAM" id="MobiDB-lite"/>
    </source>
</evidence>
<dbReference type="EMBL" id="JAVRRG010000002">
    <property type="protein sequence ID" value="KAK5102413.1"/>
    <property type="molecule type" value="Genomic_DNA"/>
</dbReference>
<gene>
    <name evidence="2" type="ORF">LTR24_000324</name>
</gene>
<organism evidence="2 3">
    <name type="scientific">Lithohypha guttulata</name>
    <dbReference type="NCBI Taxonomy" id="1690604"/>
    <lineage>
        <taxon>Eukaryota</taxon>
        <taxon>Fungi</taxon>
        <taxon>Dikarya</taxon>
        <taxon>Ascomycota</taxon>
        <taxon>Pezizomycotina</taxon>
        <taxon>Eurotiomycetes</taxon>
        <taxon>Chaetothyriomycetidae</taxon>
        <taxon>Chaetothyriales</taxon>
        <taxon>Trichomeriaceae</taxon>
        <taxon>Lithohypha</taxon>
    </lineage>
</organism>
<dbReference type="Proteomes" id="UP001345013">
    <property type="component" value="Unassembled WGS sequence"/>
</dbReference>
<feature type="region of interest" description="Disordered" evidence="1">
    <location>
        <begin position="125"/>
        <end position="237"/>
    </location>
</feature>
<name>A0ABR0KPE1_9EURO</name>